<dbReference type="AlphaFoldDB" id="A0A9Q0GJI7"/>
<dbReference type="SUPFAM" id="SSF54277">
    <property type="entry name" value="CAD &amp; PB1 domains"/>
    <property type="match status" value="1"/>
</dbReference>
<sequence>MSKPSSGSYQGIGTNSSPLVIKVSHGDSTRRMTLDADENGGLMLNFNDLKTKIYKLLKFEPNVDFSITYTDEDGDTIALVDDGDISDILRQRLNPLRLVVKLKGDYNPKPDHEDFDFLFNNFDYLDKYDDEYTPRPSLPRFACANKPTAPHASAAKTPSQNLLNTATWDYAIFDNGITSPSVYYELFSGGKTMGCLGMGINVVSANQGSLYSTPDFGFPGPIKSSVSESSLETKESEDNVCKERTETKTQNFPLQDAYEDEVNQYKDFLEDEEFNTWAWVEDWQRKKLSTKKRITRRKF</sequence>
<gene>
    <name evidence="3" type="ORF">Tsubulata_030618</name>
</gene>
<dbReference type="SMART" id="SM00666">
    <property type="entry name" value="PB1"/>
    <property type="match status" value="1"/>
</dbReference>
<proteinExistence type="predicted"/>
<protein>
    <recommendedName>
        <fullName evidence="2">PB1 domain-containing protein</fullName>
    </recommendedName>
</protein>
<evidence type="ECO:0000259" key="2">
    <source>
        <dbReference type="PROSITE" id="PS51745"/>
    </source>
</evidence>
<feature type="domain" description="PB1" evidence="2">
    <location>
        <begin position="18"/>
        <end position="103"/>
    </location>
</feature>
<dbReference type="Gene3D" id="3.10.20.90">
    <property type="entry name" value="Phosphatidylinositol 3-kinase Catalytic Subunit, Chain A, domain 1"/>
    <property type="match status" value="1"/>
</dbReference>
<evidence type="ECO:0000313" key="4">
    <source>
        <dbReference type="Proteomes" id="UP001141552"/>
    </source>
</evidence>
<keyword evidence="4" id="KW-1185">Reference proteome</keyword>
<comment type="caution">
    <text evidence="3">The sequence shown here is derived from an EMBL/GenBank/DDBJ whole genome shotgun (WGS) entry which is preliminary data.</text>
</comment>
<reference evidence="3" key="1">
    <citation type="submission" date="2022-02" db="EMBL/GenBank/DDBJ databases">
        <authorList>
            <person name="Henning P.M."/>
            <person name="McCubbin A.G."/>
            <person name="Shore J.S."/>
        </authorList>
    </citation>
    <scope>NUCLEOTIDE SEQUENCE</scope>
    <source>
        <strain evidence="3">F60SS</strain>
        <tissue evidence="3">Leaves</tissue>
    </source>
</reference>
<evidence type="ECO:0000313" key="3">
    <source>
        <dbReference type="EMBL" id="KAJ4851418.1"/>
    </source>
</evidence>
<reference evidence="3" key="2">
    <citation type="journal article" date="2023" name="Plants (Basel)">
        <title>Annotation of the Turnera subulata (Passifloraceae) Draft Genome Reveals the S-Locus Evolved after the Divergence of Turneroideae from Passifloroideae in a Stepwise Manner.</title>
        <authorList>
            <person name="Henning P.M."/>
            <person name="Roalson E.H."/>
            <person name="Mir W."/>
            <person name="McCubbin A.G."/>
            <person name="Shore J.S."/>
        </authorList>
    </citation>
    <scope>NUCLEOTIDE SEQUENCE</scope>
    <source>
        <strain evidence="3">F60SS</strain>
    </source>
</reference>
<comment type="subunit">
    <text evidence="1">Homodimers and heterodimers.</text>
</comment>
<dbReference type="Pfam" id="PF00564">
    <property type="entry name" value="PB1"/>
    <property type="match status" value="1"/>
</dbReference>
<organism evidence="3 4">
    <name type="scientific">Turnera subulata</name>
    <dbReference type="NCBI Taxonomy" id="218843"/>
    <lineage>
        <taxon>Eukaryota</taxon>
        <taxon>Viridiplantae</taxon>
        <taxon>Streptophyta</taxon>
        <taxon>Embryophyta</taxon>
        <taxon>Tracheophyta</taxon>
        <taxon>Spermatophyta</taxon>
        <taxon>Magnoliopsida</taxon>
        <taxon>eudicotyledons</taxon>
        <taxon>Gunneridae</taxon>
        <taxon>Pentapetalae</taxon>
        <taxon>rosids</taxon>
        <taxon>fabids</taxon>
        <taxon>Malpighiales</taxon>
        <taxon>Passifloraceae</taxon>
        <taxon>Turnera</taxon>
    </lineage>
</organism>
<dbReference type="PANTHER" id="PTHR20930">
    <property type="entry name" value="OVARIAN CARCINOMA ANTIGEN CA125-RELATED"/>
    <property type="match status" value="1"/>
</dbReference>
<accession>A0A9Q0GJI7</accession>
<dbReference type="OrthoDB" id="661148at2759"/>
<evidence type="ECO:0000256" key="1">
    <source>
        <dbReference type="ARBA" id="ARBA00011726"/>
    </source>
</evidence>
<dbReference type="PROSITE" id="PS51745">
    <property type="entry name" value="PB1"/>
    <property type="match status" value="1"/>
</dbReference>
<dbReference type="Proteomes" id="UP001141552">
    <property type="component" value="Unassembled WGS sequence"/>
</dbReference>
<dbReference type="InterPro" id="IPR053793">
    <property type="entry name" value="PB1-like"/>
</dbReference>
<dbReference type="PANTHER" id="PTHR20930:SF0">
    <property type="entry name" value="PROTEIN ILRUN"/>
    <property type="match status" value="1"/>
</dbReference>
<name>A0A9Q0GJI7_9ROSI</name>
<dbReference type="InterPro" id="IPR000270">
    <property type="entry name" value="PB1_dom"/>
</dbReference>
<dbReference type="EMBL" id="JAKUCV010000058">
    <property type="protein sequence ID" value="KAJ4851418.1"/>
    <property type="molecule type" value="Genomic_DNA"/>
</dbReference>